<dbReference type="Gene3D" id="3.30.1180.10">
    <property type="match status" value="1"/>
</dbReference>
<sequence>MKVAVVADSTTYLPEHILQAHDIYTIPLNVIIGDDIYKENEIDYTWYYDKMKELDELPTTSQPSIGDYILLLESLYREGYTDVLSLHLSAEISGTHQSAQAAAASVDGINVHVVDSGIAAAPLGFMAMYAAQNLKTKSIEEIIADIDLMKSKENMNAYFLVDTLTNLQKGGRLSNAQAMIGGLLKIKPILEFHDGKIVAIEKIRTQKKALQKIEALLQSEFEQHDQKSLTVCIIHANAKEFGEQIKKEFEEKFQDITFVLQEFGPVVGTHVGEGAIGIGYTNYPVDITGL</sequence>
<evidence type="ECO:0000256" key="2">
    <source>
        <dbReference type="ARBA" id="ARBA00023121"/>
    </source>
</evidence>
<dbReference type="InterPro" id="IPR050270">
    <property type="entry name" value="DegV_domain_contain"/>
</dbReference>
<dbReference type="PANTHER" id="PTHR33434">
    <property type="entry name" value="DEGV DOMAIN-CONTAINING PROTEIN DR_1986-RELATED"/>
    <property type="match status" value="1"/>
</dbReference>
<dbReference type="OrthoDB" id="9775494at2"/>
<dbReference type="Gene3D" id="3.40.50.10170">
    <property type="match status" value="1"/>
</dbReference>
<reference evidence="4" key="1">
    <citation type="submission" date="2016-10" db="EMBL/GenBank/DDBJ databases">
        <authorList>
            <person name="Varghese N."/>
            <person name="Submissions S."/>
        </authorList>
    </citation>
    <scope>NUCLEOTIDE SEQUENCE [LARGE SCALE GENOMIC DNA]</scope>
    <source>
        <strain evidence="4">CGMCC 1.8911</strain>
    </source>
</reference>
<dbReference type="STRING" id="586411.SAMN05216187_10574"/>
<keyword evidence="2" id="KW-0446">Lipid-binding</keyword>
<protein>
    <submittedName>
        <fullName evidence="3">EDD domain protein, DegV family</fullName>
    </submittedName>
</protein>
<dbReference type="InterPro" id="IPR043168">
    <property type="entry name" value="DegV_C"/>
</dbReference>
<proteinExistence type="predicted"/>
<dbReference type="EMBL" id="FNFI01000005">
    <property type="protein sequence ID" value="SDK14479.1"/>
    <property type="molecule type" value="Genomic_DNA"/>
</dbReference>
<dbReference type="InterPro" id="IPR003797">
    <property type="entry name" value="DegV"/>
</dbReference>
<accession>A0A1G8ZHA9</accession>
<evidence type="ECO:0000313" key="4">
    <source>
        <dbReference type="Proteomes" id="UP000242700"/>
    </source>
</evidence>
<dbReference type="NCBIfam" id="TIGR00762">
    <property type="entry name" value="DegV"/>
    <property type="match status" value="1"/>
</dbReference>
<dbReference type="AlphaFoldDB" id="A0A1G8ZHA9"/>
<evidence type="ECO:0000256" key="1">
    <source>
        <dbReference type="ARBA" id="ARBA00003238"/>
    </source>
</evidence>
<gene>
    <name evidence="3" type="ORF">SAMN05216187_10574</name>
</gene>
<dbReference type="PROSITE" id="PS51482">
    <property type="entry name" value="DEGV"/>
    <property type="match status" value="1"/>
</dbReference>
<organism evidence="3 4">
    <name type="scientific">Jeotgalicoccus aerolatus</name>
    <dbReference type="NCBI Taxonomy" id="709510"/>
    <lineage>
        <taxon>Bacteria</taxon>
        <taxon>Bacillati</taxon>
        <taxon>Bacillota</taxon>
        <taxon>Bacilli</taxon>
        <taxon>Bacillales</taxon>
        <taxon>Staphylococcaceae</taxon>
        <taxon>Jeotgalicoccus</taxon>
    </lineage>
</organism>
<evidence type="ECO:0000313" key="3">
    <source>
        <dbReference type="EMBL" id="SDK14479.1"/>
    </source>
</evidence>
<dbReference type="PANTHER" id="PTHR33434:SF2">
    <property type="entry name" value="FATTY ACID-BINDING PROTEIN TM_1468"/>
    <property type="match status" value="1"/>
</dbReference>
<dbReference type="RefSeq" id="WP_092597005.1">
    <property type="nucleotide sequence ID" value="NZ_FNFI01000005.1"/>
</dbReference>
<dbReference type="SUPFAM" id="SSF82549">
    <property type="entry name" value="DAK1/DegV-like"/>
    <property type="match status" value="1"/>
</dbReference>
<comment type="function">
    <text evidence="1">May bind long-chain fatty acids, such as palmitate, and may play a role in lipid transport or fatty acid metabolism.</text>
</comment>
<name>A0A1G8ZHA9_9STAP</name>
<dbReference type="Pfam" id="PF02645">
    <property type="entry name" value="DegV"/>
    <property type="match status" value="1"/>
</dbReference>
<dbReference type="Proteomes" id="UP000242700">
    <property type="component" value="Unassembled WGS sequence"/>
</dbReference>
<dbReference type="GO" id="GO:0008289">
    <property type="term" value="F:lipid binding"/>
    <property type="evidence" value="ECO:0007669"/>
    <property type="project" value="UniProtKB-KW"/>
</dbReference>